<feature type="transmembrane region" description="Helical" evidence="6">
    <location>
        <begin position="304"/>
        <end position="325"/>
    </location>
</feature>
<dbReference type="AlphaFoldDB" id="A0A814I5C7"/>
<evidence type="ECO:0000256" key="1">
    <source>
        <dbReference type="ARBA" id="ARBA00004141"/>
    </source>
</evidence>
<feature type="compositionally biased region" description="Basic and acidic residues" evidence="5">
    <location>
        <begin position="377"/>
        <end position="391"/>
    </location>
</feature>
<dbReference type="InterPro" id="IPR050579">
    <property type="entry name" value="PMP-22/EMP/MP20-like"/>
</dbReference>
<evidence type="ECO:0000256" key="6">
    <source>
        <dbReference type="SAM" id="Phobius"/>
    </source>
</evidence>
<evidence type="ECO:0000256" key="4">
    <source>
        <dbReference type="ARBA" id="ARBA00023136"/>
    </source>
</evidence>
<gene>
    <name evidence="7" type="ORF">XAT740_LOCUS14217</name>
</gene>
<evidence type="ECO:0000256" key="2">
    <source>
        <dbReference type="ARBA" id="ARBA00022692"/>
    </source>
</evidence>
<evidence type="ECO:0000256" key="3">
    <source>
        <dbReference type="ARBA" id="ARBA00022989"/>
    </source>
</evidence>
<dbReference type="GO" id="GO:0005886">
    <property type="term" value="C:plasma membrane"/>
    <property type="evidence" value="ECO:0007669"/>
    <property type="project" value="TreeGrafter"/>
</dbReference>
<feature type="transmembrane region" description="Helical" evidence="6">
    <location>
        <begin position="39"/>
        <end position="62"/>
    </location>
</feature>
<keyword evidence="3 6" id="KW-1133">Transmembrane helix</keyword>
<feature type="region of interest" description="Disordered" evidence="5">
    <location>
        <begin position="377"/>
        <end position="401"/>
    </location>
</feature>
<feature type="transmembrane region" description="Helical" evidence="6">
    <location>
        <begin position="237"/>
        <end position="260"/>
    </location>
</feature>
<sequence>MPTQERQSSNFNIFFKLKCCQDPSTEENHQPAKQLKTRVAFGVILTLITIALQCVAFLTPHWKEVSVKSQSLHVGSIDALIRTEVLVYFNAVHRFTHHSYGLFHRCEYISNNATKLIKHNLDPNKQTKICSKNFLPSFEDNQFDQCHSLEYYQFCSKANEKRFNIDDDYLLATFDILSNSKKTRDLSSSCDCHYPAYVNACHVLQSFALTFLLSTSILFGIFPFIKTSHNRLKVKCFGVLSSILAMIFMLTILLVALNYLQYESAKYVEAIEKHYHASQIYKLSIDAKTALNHFLSNIQVETGYSIIIAWIAFIMSIIDGVLIMLTCKITIDSPLIDDPITPTDAAKSQKSQARTSLLADHDFAPILLPEIVVNDSDEHTSTPRPYSKEEPLQQLRLSDTV</sequence>
<name>A0A814I5C7_ADIRI</name>
<reference evidence="7" key="1">
    <citation type="submission" date="2021-02" db="EMBL/GenBank/DDBJ databases">
        <authorList>
            <person name="Nowell W R."/>
        </authorList>
    </citation>
    <scope>NUCLEOTIDE SEQUENCE</scope>
</reference>
<protein>
    <submittedName>
        <fullName evidence="7">Uncharacterized protein</fullName>
    </submittedName>
</protein>
<evidence type="ECO:0000256" key="5">
    <source>
        <dbReference type="SAM" id="MobiDB-lite"/>
    </source>
</evidence>
<dbReference type="PANTHER" id="PTHR10671">
    <property type="entry name" value="EPITHELIAL MEMBRANE PROTEIN-RELATED"/>
    <property type="match status" value="1"/>
</dbReference>
<dbReference type="Proteomes" id="UP000663828">
    <property type="component" value="Unassembled WGS sequence"/>
</dbReference>
<keyword evidence="2 6" id="KW-0812">Transmembrane</keyword>
<keyword evidence="8" id="KW-1185">Reference proteome</keyword>
<comment type="caution">
    <text evidence="7">The sequence shown here is derived from an EMBL/GenBank/DDBJ whole genome shotgun (WGS) entry which is preliminary data.</text>
</comment>
<feature type="transmembrane region" description="Helical" evidence="6">
    <location>
        <begin position="203"/>
        <end position="225"/>
    </location>
</feature>
<dbReference type="EMBL" id="CAJNOR010000847">
    <property type="protein sequence ID" value="CAF1020709.1"/>
    <property type="molecule type" value="Genomic_DNA"/>
</dbReference>
<dbReference type="Gene3D" id="1.20.140.150">
    <property type="match status" value="1"/>
</dbReference>
<evidence type="ECO:0000313" key="7">
    <source>
        <dbReference type="EMBL" id="CAF1020709.1"/>
    </source>
</evidence>
<organism evidence="7 8">
    <name type="scientific">Adineta ricciae</name>
    <name type="common">Rotifer</name>
    <dbReference type="NCBI Taxonomy" id="249248"/>
    <lineage>
        <taxon>Eukaryota</taxon>
        <taxon>Metazoa</taxon>
        <taxon>Spiralia</taxon>
        <taxon>Gnathifera</taxon>
        <taxon>Rotifera</taxon>
        <taxon>Eurotatoria</taxon>
        <taxon>Bdelloidea</taxon>
        <taxon>Adinetida</taxon>
        <taxon>Adinetidae</taxon>
        <taxon>Adineta</taxon>
    </lineage>
</organism>
<accession>A0A814I5C7</accession>
<dbReference type="PANTHER" id="PTHR10671:SF108">
    <property type="entry name" value="CLAUDIN FAMILY PROTEIN-RELATED"/>
    <property type="match status" value="1"/>
</dbReference>
<evidence type="ECO:0000313" key="8">
    <source>
        <dbReference type="Proteomes" id="UP000663828"/>
    </source>
</evidence>
<proteinExistence type="predicted"/>
<keyword evidence="4 6" id="KW-0472">Membrane</keyword>
<comment type="subcellular location">
    <subcellularLocation>
        <location evidence="1">Membrane</location>
        <topology evidence="1">Multi-pass membrane protein</topology>
    </subcellularLocation>
</comment>